<dbReference type="Proteomes" id="UP000235828">
    <property type="component" value="Plasmid P"/>
</dbReference>
<evidence type="ECO:0000313" key="1">
    <source>
        <dbReference type="EMBL" id="SON53463.1"/>
    </source>
</evidence>
<geneLocation type="plasmid" evidence="2">
    <name>p</name>
</geneLocation>
<sequence length="102" mass="11083">MIQRNIARDHIIIGGQARLFGLALSGFDGHERGHLLDIKLPKPIWADGETAANGWAVALIDEGLNARYGRGKALRQDAAYHQGDARALALFEQLSEGGVWHG</sequence>
<name>A0A2N8ZNG2_9VIBR</name>
<organism evidence="1 2">
    <name type="scientific">Vibrio tapetis subsp. tapetis</name>
    <dbReference type="NCBI Taxonomy" id="1671868"/>
    <lineage>
        <taxon>Bacteria</taxon>
        <taxon>Pseudomonadati</taxon>
        <taxon>Pseudomonadota</taxon>
        <taxon>Gammaproteobacteria</taxon>
        <taxon>Vibrionales</taxon>
        <taxon>Vibrionaceae</taxon>
        <taxon>Vibrio</taxon>
    </lineage>
</organism>
<dbReference type="AlphaFoldDB" id="A0A2N8ZNG2"/>
<gene>
    <name evidence="1" type="ORF">VTAP4600_P0019</name>
</gene>
<dbReference type="EMBL" id="LT960613">
    <property type="protein sequence ID" value="SON53463.1"/>
    <property type="molecule type" value="Genomic_DNA"/>
</dbReference>
<reference evidence="1 2" key="1">
    <citation type="submission" date="2017-10" db="EMBL/GenBank/DDBJ databases">
        <authorList>
            <person name="Banno H."/>
            <person name="Chua N.-H."/>
        </authorList>
    </citation>
    <scope>NUCLEOTIDE SEQUENCE [LARGE SCALE GENOMIC DNA]</scope>
    <source>
        <strain evidence="1">Vibrio tapetis CECT4600</strain>
        <plasmid evidence="2">Plasmid p</plasmid>
    </source>
</reference>
<accession>A0A2N8ZNG2</accession>
<keyword evidence="2" id="KW-1185">Reference proteome</keyword>
<proteinExistence type="predicted"/>
<evidence type="ECO:0000313" key="2">
    <source>
        <dbReference type="Proteomes" id="UP000235828"/>
    </source>
</evidence>
<protein>
    <submittedName>
        <fullName evidence="1">Uncharacterized protein</fullName>
    </submittedName>
</protein>
<keyword evidence="1" id="KW-0614">Plasmid</keyword>
<dbReference type="KEGG" id="vta:P0019"/>